<keyword evidence="6 7" id="KW-0539">Nucleus</keyword>
<dbReference type="PANTHER" id="PTHR12949:SF0">
    <property type="entry name" value="DNA-DIRECTED RNA POLYMERASE III SUBUNIT RPC3"/>
    <property type="match status" value="1"/>
</dbReference>
<evidence type="ECO:0000256" key="1">
    <source>
        <dbReference type="ARBA" id="ARBA00004123"/>
    </source>
</evidence>
<feature type="compositionally biased region" description="Polar residues" evidence="8">
    <location>
        <begin position="12"/>
        <end position="21"/>
    </location>
</feature>
<evidence type="ECO:0000256" key="8">
    <source>
        <dbReference type="SAM" id="MobiDB-lite"/>
    </source>
</evidence>
<reference evidence="10" key="1">
    <citation type="submission" date="2021-01" db="EMBL/GenBank/DDBJ databases">
        <authorList>
            <person name="Kaushik A."/>
        </authorList>
    </citation>
    <scope>NUCLEOTIDE SEQUENCE</scope>
    <source>
        <strain evidence="10">AG2-2IIIB</strain>
    </source>
</reference>
<evidence type="ECO:0000256" key="5">
    <source>
        <dbReference type="ARBA" id="ARBA00023163"/>
    </source>
</evidence>
<evidence type="ECO:0000256" key="2">
    <source>
        <dbReference type="ARBA" id="ARBA00011206"/>
    </source>
</evidence>
<feature type="domain" description="DNA-directed RNA polymerase III subunit RPC3 winged-helix" evidence="9">
    <location>
        <begin position="79"/>
        <end position="155"/>
    </location>
</feature>
<dbReference type="InterPro" id="IPR039748">
    <property type="entry name" value="RPC3"/>
</dbReference>
<feature type="region of interest" description="Disordered" evidence="8">
    <location>
        <begin position="1"/>
        <end position="21"/>
    </location>
</feature>
<gene>
    <name evidence="10" type="ORF">RDB_LOCUS175541</name>
</gene>
<dbReference type="InterPro" id="IPR036390">
    <property type="entry name" value="WH_DNA-bd_sf"/>
</dbReference>
<keyword evidence="4 7" id="KW-0240">DNA-directed RNA polymerase</keyword>
<dbReference type="Gene3D" id="1.10.10.10">
    <property type="entry name" value="Winged helix-like DNA-binding domain superfamily/Winged helix DNA-binding domain"/>
    <property type="match status" value="1"/>
</dbReference>
<proteinExistence type="inferred from homology"/>
<dbReference type="Pfam" id="PF22536">
    <property type="entry name" value="WHD_POLR3C"/>
    <property type="match status" value="1"/>
</dbReference>
<dbReference type="AlphaFoldDB" id="A0A8H3DJE0"/>
<dbReference type="InterPro" id="IPR036388">
    <property type="entry name" value="WH-like_DNA-bd_sf"/>
</dbReference>
<evidence type="ECO:0000259" key="9">
    <source>
        <dbReference type="Pfam" id="PF22536"/>
    </source>
</evidence>
<sequence>MTQLDEIRSDPIPTNQISQQIPEDSRLERGLYLKGSSSDNPTSWGAASAFLSMRGGGGGGGKVAIEFEAISKRLKRGVVEGAVRDRWGDHACRILRVLDEKGKLHEDHIAKVAMLAPNDVRILVNTLNTANILALQEVPKSADRQPARTVYLWYIDSARANATVLTSVHATLANVIERLDTEKERVQSILDKRDRSDIDGDESRLNRGEREDLKEWETKQGKLMALAHRVDEAAFVLGVLPAVFDPETK</sequence>
<dbReference type="GO" id="GO:0003697">
    <property type="term" value="F:single-stranded DNA binding"/>
    <property type="evidence" value="ECO:0007669"/>
    <property type="project" value="UniProtKB-UniRule"/>
</dbReference>
<evidence type="ECO:0000256" key="4">
    <source>
        <dbReference type="ARBA" id="ARBA00022478"/>
    </source>
</evidence>
<dbReference type="InterPro" id="IPR055207">
    <property type="entry name" value="POLR3C_WHD"/>
</dbReference>
<evidence type="ECO:0000256" key="6">
    <source>
        <dbReference type="ARBA" id="ARBA00023242"/>
    </source>
</evidence>
<comment type="caution">
    <text evidence="10">The sequence shown here is derived from an EMBL/GenBank/DDBJ whole genome shotgun (WGS) entry which is preliminary data.</text>
</comment>
<dbReference type="EMBL" id="CAJMWT010007812">
    <property type="protein sequence ID" value="CAE6528467.1"/>
    <property type="molecule type" value="Genomic_DNA"/>
</dbReference>
<keyword evidence="5 7" id="KW-0804">Transcription</keyword>
<evidence type="ECO:0000313" key="10">
    <source>
        <dbReference type="EMBL" id="CAE6528467.1"/>
    </source>
</evidence>
<protein>
    <recommendedName>
        <fullName evidence="3 7">DNA-directed RNA polymerase III subunit RPC3</fullName>
        <shortName evidence="7">RNA polymerase III subunit C3</shortName>
    </recommendedName>
</protein>
<evidence type="ECO:0000256" key="3">
    <source>
        <dbReference type="ARBA" id="ARBA00016689"/>
    </source>
</evidence>
<organism evidence="10 11">
    <name type="scientific">Rhizoctonia solani</name>
    <dbReference type="NCBI Taxonomy" id="456999"/>
    <lineage>
        <taxon>Eukaryota</taxon>
        <taxon>Fungi</taxon>
        <taxon>Dikarya</taxon>
        <taxon>Basidiomycota</taxon>
        <taxon>Agaricomycotina</taxon>
        <taxon>Agaricomycetes</taxon>
        <taxon>Cantharellales</taxon>
        <taxon>Ceratobasidiaceae</taxon>
        <taxon>Rhizoctonia</taxon>
    </lineage>
</organism>
<accession>A0A8H3DJE0</accession>
<dbReference type="SUPFAM" id="SSF46785">
    <property type="entry name" value="Winged helix' DNA-binding domain"/>
    <property type="match status" value="1"/>
</dbReference>
<comment type="subcellular location">
    <subcellularLocation>
        <location evidence="1 7">Nucleus</location>
    </subcellularLocation>
</comment>
<evidence type="ECO:0000313" key="11">
    <source>
        <dbReference type="Proteomes" id="UP000663843"/>
    </source>
</evidence>
<comment type="function">
    <text evidence="7">DNA-dependent RNA polymerase catalyzes the transcription of DNA into RNA using the four ribonucleoside triphosphates as substrates. Specific core component of RNA polymerase III which synthesizes small RNAs, such as 5S rRNA and tRNAs.</text>
</comment>
<name>A0A8H3DJE0_9AGAM</name>
<comment type="subunit">
    <text evidence="2 7">Component of the RNA polymerase III (Pol III) complex consisting of 17 subunits.</text>
</comment>
<comment type="similarity">
    <text evidence="7">Belongs to the RNA polymerase beta chain family.</text>
</comment>
<dbReference type="GO" id="GO:0005666">
    <property type="term" value="C:RNA polymerase III complex"/>
    <property type="evidence" value="ECO:0007669"/>
    <property type="project" value="UniProtKB-UniRule"/>
</dbReference>
<evidence type="ECO:0000256" key="7">
    <source>
        <dbReference type="RuleBase" id="RU367076"/>
    </source>
</evidence>
<dbReference type="Proteomes" id="UP000663843">
    <property type="component" value="Unassembled WGS sequence"/>
</dbReference>
<dbReference type="PANTHER" id="PTHR12949">
    <property type="entry name" value="RNA POLYMERASE III DNA DIRECTED -RELATED"/>
    <property type="match status" value="1"/>
</dbReference>